<protein>
    <submittedName>
        <fullName evidence="3">Uncharacterized protein</fullName>
    </submittedName>
</protein>
<dbReference type="EMBL" id="JASMQC010000016">
    <property type="protein sequence ID" value="KAK1939160.1"/>
    <property type="molecule type" value="Genomic_DNA"/>
</dbReference>
<feature type="compositionally biased region" description="Basic and acidic residues" evidence="1">
    <location>
        <begin position="228"/>
        <end position="243"/>
    </location>
</feature>
<feature type="signal peptide" evidence="2">
    <location>
        <begin position="1"/>
        <end position="20"/>
    </location>
</feature>
<accession>A0AAD9GII3</accession>
<feature type="compositionally biased region" description="Basic residues" evidence="1">
    <location>
        <begin position="244"/>
        <end position="253"/>
    </location>
</feature>
<evidence type="ECO:0000313" key="3">
    <source>
        <dbReference type="EMBL" id="KAK1939160.1"/>
    </source>
</evidence>
<gene>
    <name evidence="3" type="ORF">P3T76_008544</name>
</gene>
<dbReference type="Proteomes" id="UP001259832">
    <property type="component" value="Unassembled WGS sequence"/>
</dbReference>
<name>A0AAD9GII3_9STRA</name>
<dbReference type="PROSITE" id="PS51257">
    <property type="entry name" value="PROKAR_LIPOPROTEIN"/>
    <property type="match status" value="1"/>
</dbReference>
<keyword evidence="2" id="KW-0732">Signal</keyword>
<reference evidence="3" key="1">
    <citation type="submission" date="2023-08" db="EMBL/GenBank/DDBJ databases">
        <title>Reference Genome Resource for the Citrus Pathogen Phytophthora citrophthora.</title>
        <authorList>
            <person name="Moller H."/>
            <person name="Coetzee B."/>
            <person name="Rose L.J."/>
            <person name="Van Niekerk J.M."/>
        </authorList>
    </citation>
    <scope>NUCLEOTIDE SEQUENCE</scope>
    <source>
        <strain evidence="3">STE-U-9442</strain>
    </source>
</reference>
<dbReference type="AlphaFoldDB" id="A0AAD9GII3"/>
<feature type="region of interest" description="Disordered" evidence="1">
    <location>
        <begin position="228"/>
        <end position="260"/>
    </location>
</feature>
<sequence length="735" mass="83646">MTRWSLPVQVLLLSLQAVALLHTVTQGCSQLRIPPANVEYALLHIDSFNAVEDMGNIACESFRVPKYKCSSVKKEILDTMTEMAQLAIREAVVNVSLDRSLVYDVWIVDEATGEPVKAPEPIVIYPEQPLADTMLEYCRHFKLDNQSCERGVAGISDLLARDWGCNDQIDEAKEFVEIPVILDQQKYQIKLDVSNNGAVDAVRFCMEKNFDTEACAIFMRAVREQVQAKHAKHDDSHRDDKAHKNTGGRRRLRVNSPSNTRLYPSADRIYVKVDWEQDVQGPDEDIVSEEICLHVDYLTEPETCFQVPQTDPLFFNRNTQEGYHVIHFTSRNGEILAATTFQVVIPTVNLDEISTAAVEASGNTSRYLVATIRTTHFNLFDPEFRVCVLLDDSFDCLDSEWMTLGENDEESTDQSVTFQALVDHVPFNGPNDHRITLLLLTRNNKAVYLSHTTTFRAPPTINPPSITSRLHVLDPRLHTPQRPKVCPMQLLSTDLRWICELWRHEWGAYSQNGEDGIIHSIFHNIGTKGKSYVEFGTENGQECNTRLLREVHHWTGLLMDSRFEDESIELHREFITRENFMPLLTEKYSKLVPRDLDLLSIDVDFNDFWLLSAVDLTRVSPRVVVVEVNSHIPASEARTVKYDDSDDGSGGWDGWSSYFGGSVAAFHRWGALNGYSMLYCESHGVNCFLVRNDVLGGVNVSALLDPEQLQAPPNFFGQGWEYPDVWRPHHKWAWV</sequence>
<proteinExistence type="predicted"/>
<keyword evidence="4" id="KW-1185">Reference proteome</keyword>
<comment type="caution">
    <text evidence="3">The sequence shown here is derived from an EMBL/GenBank/DDBJ whole genome shotgun (WGS) entry which is preliminary data.</text>
</comment>
<evidence type="ECO:0000256" key="2">
    <source>
        <dbReference type="SAM" id="SignalP"/>
    </source>
</evidence>
<evidence type="ECO:0000256" key="1">
    <source>
        <dbReference type="SAM" id="MobiDB-lite"/>
    </source>
</evidence>
<evidence type="ECO:0000313" key="4">
    <source>
        <dbReference type="Proteomes" id="UP001259832"/>
    </source>
</evidence>
<organism evidence="3 4">
    <name type="scientific">Phytophthora citrophthora</name>
    <dbReference type="NCBI Taxonomy" id="4793"/>
    <lineage>
        <taxon>Eukaryota</taxon>
        <taxon>Sar</taxon>
        <taxon>Stramenopiles</taxon>
        <taxon>Oomycota</taxon>
        <taxon>Peronosporomycetes</taxon>
        <taxon>Peronosporales</taxon>
        <taxon>Peronosporaceae</taxon>
        <taxon>Phytophthora</taxon>
    </lineage>
</organism>
<feature type="chain" id="PRO_5042233372" evidence="2">
    <location>
        <begin position="21"/>
        <end position="735"/>
    </location>
</feature>